<accession>A0A6G4WVD6</accession>
<evidence type="ECO:0000313" key="3">
    <source>
        <dbReference type="Proteomes" id="UP000477722"/>
    </source>
</evidence>
<dbReference type="Pfam" id="PF13714">
    <property type="entry name" value="PEP_mutase"/>
    <property type="match status" value="1"/>
</dbReference>
<dbReference type="EMBL" id="JAAKZZ010000105">
    <property type="protein sequence ID" value="NGO69249.1"/>
    <property type="molecule type" value="Genomic_DNA"/>
</dbReference>
<evidence type="ECO:0000256" key="1">
    <source>
        <dbReference type="SAM" id="MobiDB-lite"/>
    </source>
</evidence>
<dbReference type="CDD" id="cd00377">
    <property type="entry name" value="ICL_PEPM"/>
    <property type="match status" value="1"/>
</dbReference>
<sequence length="263" mass="26758">MEPLPGHPARRADEHGEGPGVTAEGLAARARGFRALHTGRPAGDPLVLPGAWDAASAHVFEEAGFPGLATPSAGVSQSLGYADGSCPPGEMFAAVARIVRAVDIPVTADIERGYGLPPAELVARLLETGAVGCNLEDTGADGRLLPAGRQAEWLAEVRAAEPSVPFFLNARVDSYLRGAPDPLADALERGRRYVAAGADGVYPLGAPPADVRVLAAELGVPVNGLSRAGREPTPAALGAAGAARVTFGGTLAAETYASLAHLL</sequence>
<name>A0A6G4WVD6_9ACTN</name>
<comment type="caution">
    <text evidence="2">The sequence shown here is derived from an EMBL/GenBank/DDBJ whole genome shotgun (WGS) entry which is preliminary data.</text>
</comment>
<reference evidence="2 3" key="1">
    <citation type="submission" date="2020-02" db="EMBL/GenBank/DDBJ databases">
        <title>Whole-genome analyses of novel actinobacteria.</title>
        <authorList>
            <person name="Sahin N."/>
            <person name="Tatar D."/>
        </authorList>
    </citation>
    <scope>NUCLEOTIDE SEQUENCE [LARGE SCALE GENOMIC DNA]</scope>
    <source>
        <strain evidence="2 3">SB3404</strain>
    </source>
</reference>
<dbReference type="AlphaFoldDB" id="A0A6G4WVD6"/>
<organism evidence="2 3">
    <name type="scientific">Streptomyces boncukensis</name>
    <dbReference type="NCBI Taxonomy" id="2711219"/>
    <lineage>
        <taxon>Bacteria</taxon>
        <taxon>Bacillati</taxon>
        <taxon>Actinomycetota</taxon>
        <taxon>Actinomycetes</taxon>
        <taxon>Kitasatosporales</taxon>
        <taxon>Streptomycetaceae</taxon>
        <taxon>Streptomyces</taxon>
    </lineage>
</organism>
<dbReference type="Proteomes" id="UP000477722">
    <property type="component" value="Unassembled WGS sequence"/>
</dbReference>
<protein>
    <submittedName>
        <fullName evidence="2">Isocitrate lyase/phosphoenolpyruvate mutase family protein</fullName>
    </submittedName>
</protein>
<keyword evidence="3" id="KW-1185">Reference proteome</keyword>
<dbReference type="Gene3D" id="3.20.20.60">
    <property type="entry name" value="Phosphoenolpyruvate-binding domains"/>
    <property type="match status" value="1"/>
</dbReference>
<proteinExistence type="predicted"/>
<dbReference type="InterPro" id="IPR039556">
    <property type="entry name" value="ICL/PEPM"/>
</dbReference>
<dbReference type="SUPFAM" id="SSF51621">
    <property type="entry name" value="Phosphoenolpyruvate/pyruvate domain"/>
    <property type="match status" value="1"/>
</dbReference>
<dbReference type="InterPro" id="IPR015813">
    <property type="entry name" value="Pyrv/PenolPyrv_kinase-like_dom"/>
</dbReference>
<gene>
    <name evidence="2" type="ORF">G5C65_12965</name>
</gene>
<dbReference type="PANTHER" id="PTHR42905:SF16">
    <property type="entry name" value="CARBOXYPHOSPHONOENOLPYRUVATE PHOSPHONOMUTASE-LIKE PROTEIN (AFU_ORTHOLOGUE AFUA_5G07230)"/>
    <property type="match status" value="1"/>
</dbReference>
<keyword evidence="2" id="KW-0456">Lyase</keyword>
<keyword evidence="2" id="KW-0670">Pyruvate</keyword>
<evidence type="ECO:0000313" key="2">
    <source>
        <dbReference type="EMBL" id="NGO69249.1"/>
    </source>
</evidence>
<dbReference type="PANTHER" id="PTHR42905">
    <property type="entry name" value="PHOSPHOENOLPYRUVATE CARBOXYLASE"/>
    <property type="match status" value="1"/>
</dbReference>
<feature type="region of interest" description="Disordered" evidence="1">
    <location>
        <begin position="1"/>
        <end position="21"/>
    </location>
</feature>
<dbReference type="InterPro" id="IPR040442">
    <property type="entry name" value="Pyrv_kinase-like_dom_sf"/>
</dbReference>
<dbReference type="GO" id="GO:0016829">
    <property type="term" value="F:lyase activity"/>
    <property type="evidence" value="ECO:0007669"/>
    <property type="project" value="UniProtKB-KW"/>
</dbReference>